<dbReference type="GO" id="GO:0005737">
    <property type="term" value="C:cytoplasm"/>
    <property type="evidence" value="ECO:0007669"/>
    <property type="project" value="TreeGrafter"/>
</dbReference>
<dbReference type="InterPro" id="IPR036249">
    <property type="entry name" value="Thioredoxin-like_sf"/>
</dbReference>
<evidence type="ECO:0000256" key="1">
    <source>
        <dbReference type="ARBA" id="ARBA00012452"/>
    </source>
</evidence>
<reference evidence="3" key="1">
    <citation type="journal article" date="2018" name="DNA Res.">
        <title>Multiple hybrid de novo genome assembly of finger millet, an orphan allotetraploid crop.</title>
        <authorList>
            <person name="Hatakeyama M."/>
            <person name="Aluri S."/>
            <person name="Balachadran M.T."/>
            <person name="Sivarajan S.R."/>
            <person name="Patrignani A."/>
            <person name="Gruter S."/>
            <person name="Poveda L."/>
            <person name="Shimizu-Inatsugi R."/>
            <person name="Baeten J."/>
            <person name="Francoijs K.J."/>
            <person name="Nataraja K.N."/>
            <person name="Reddy Y.A.N."/>
            <person name="Phadnis S."/>
            <person name="Ravikumar R.L."/>
            <person name="Schlapbach R."/>
            <person name="Sreeman S.M."/>
            <person name="Shimizu K.K."/>
        </authorList>
    </citation>
    <scope>NUCLEOTIDE SEQUENCE</scope>
</reference>
<dbReference type="GO" id="GO:0043295">
    <property type="term" value="F:glutathione binding"/>
    <property type="evidence" value="ECO:0007669"/>
    <property type="project" value="TreeGrafter"/>
</dbReference>
<keyword evidence="4" id="KW-1185">Reference proteome</keyword>
<sequence>MRWSMLTSPPASTRAQRTSHAIHLDQIPAFQDGELMLFECWAISRHVFRKYKTDKVNLLREGNLHESALVDVWLDVEAHQYSLAI</sequence>
<evidence type="ECO:0000313" key="4">
    <source>
        <dbReference type="Proteomes" id="UP001054889"/>
    </source>
</evidence>
<keyword evidence="2" id="KW-0808">Transferase</keyword>
<gene>
    <name evidence="3" type="primary">ga22857</name>
    <name evidence="3" type="ORF">PR202_ga22857</name>
</gene>
<dbReference type="AlphaFoldDB" id="A0AAV5D3P8"/>
<dbReference type="SUPFAM" id="SSF52833">
    <property type="entry name" value="Thioredoxin-like"/>
    <property type="match status" value="1"/>
</dbReference>
<protein>
    <recommendedName>
        <fullName evidence="1">glutathione transferase</fullName>
        <ecNumber evidence="1">2.5.1.18</ecNumber>
    </recommendedName>
</protein>
<dbReference type="PANTHER" id="PTHR43900:SF2">
    <property type="entry name" value="OS01G0372400 PROTEIN"/>
    <property type="match status" value="1"/>
</dbReference>
<proteinExistence type="predicted"/>
<dbReference type="Proteomes" id="UP001054889">
    <property type="component" value="Unassembled WGS sequence"/>
</dbReference>
<evidence type="ECO:0000256" key="2">
    <source>
        <dbReference type="ARBA" id="ARBA00022679"/>
    </source>
</evidence>
<evidence type="ECO:0000313" key="3">
    <source>
        <dbReference type="EMBL" id="GJN05244.1"/>
    </source>
</evidence>
<name>A0AAV5D3P8_ELECO</name>
<dbReference type="EC" id="2.5.1.18" evidence="1"/>
<dbReference type="GO" id="GO:0006749">
    <property type="term" value="P:glutathione metabolic process"/>
    <property type="evidence" value="ECO:0007669"/>
    <property type="project" value="TreeGrafter"/>
</dbReference>
<dbReference type="GO" id="GO:0004364">
    <property type="term" value="F:glutathione transferase activity"/>
    <property type="evidence" value="ECO:0007669"/>
    <property type="project" value="UniProtKB-EC"/>
</dbReference>
<dbReference type="PANTHER" id="PTHR43900">
    <property type="entry name" value="GLUTATHIONE S-TRANSFERASE RHO"/>
    <property type="match status" value="1"/>
</dbReference>
<dbReference type="EMBL" id="BQKI01000012">
    <property type="protein sequence ID" value="GJN05244.1"/>
    <property type="molecule type" value="Genomic_DNA"/>
</dbReference>
<dbReference type="Gene3D" id="3.40.30.10">
    <property type="entry name" value="Glutaredoxin"/>
    <property type="match status" value="1"/>
</dbReference>
<accession>A0AAV5D3P8</accession>
<comment type="caution">
    <text evidence="3">The sequence shown here is derived from an EMBL/GenBank/DDBJ whole genome shotgun (WGS) entry which is preliminary data.</text>
</comment>
<organism evidence="3 4">
    <name type="scientific">Eleusine coracana subsp. coracana</name>
    <dbReference type="NCBI Taxonomy" id="191504"/>
    <lineage>
        <taxon>Eukaryota</taxon>
        <taxon>Viridiplantae</taxon>
        <taxon>Streptophyta</taxon>
        <taxon>Embryophyta</taxon>
        <taxon>Tracheophyta</taxon>
        <taxon>Spermatophyta</taxon>
        <taxon>Magnoliopsida</taxon>
        <taxon>Liliopsida</taxon>
        <taxon>Poales</taxon>
        <taxon>Poaceae</taxon>
        <taxon>PACMAD clade</taxon>
        <taxon>Chloridoideae</taxon>
        <taxon>Cynodonteae</taxon>
        <taxon>Eleusininae</taxon>
        <taxon>Eleusine</taxon>
    </lineage>
</organism>
<reference evidence="3" key="2">
    <citation type="submission" date="2021-12" db="EMBL/GenBank/DDBJ databases">
        <title>Resequencing data analysis of finger millet.</title>
        <authorList>
            <person name="Hatakeyama M."/>
            <person name="Aluri S."/>
            <person name="Balachadran M.T."/>
            <person name="Sivarajan S.R."/>
            <person name="Poveda L."/>
            <person name="Shimizu-Inatsugi R."/>
            <person name="Schlapbach R."/>
            <person name="Sreeman S.M."/>
            <person name="Shimizu K.K."/>
        </authorList>
    </citation>
    <scope>NUCLEOTIDE SEQUENCE</scope>
</reference>